<sequence>MIQISRTIRIYFFRNGSSELLKVATLNFKKNDSSLYIIPYARNNSYRIGQKSFAQHDIEATLKFNENETSENIPHLSIHNSGQVHVRIPQLNQIIGPCKIPSFSRLNGEHVASITCDSFDALQIEEENKKHKNSQRIAIKIGDNEESRRVLICINGNEERFVVEDCYSYFHVKHKPEGLKNPVWVGIFSIPQDRLNAPDVEPGVTIISGWDPTDRSVKQEDFLYIRGL</sequence>
<comment type="caution">
    <text evidence="1">The sequence shown here is derived from an EMBL/GenBank/DDBJ whole genome shotgun (WGS) entry which is preliminary data.</text>
</comment>
<dbReference type="AlphaFoldDB" id="A0A532UU55"/>
<organism evidence="1 2">
    <name type="scientific">candidate division LCP-89 bacterium B3_LCP</name>
    <dbReference type="NCBI Taxonomy" id="2012998"/>
    <lineage>
        <taxon>Bacteria</taxon>
        <taxon>Pseudomonadati</taxon>
        <taxon>Bacteria division LCP-89</taxon>
    </lineage>
</organism>
<dbReference type="Proteomes" id="UP000319619">
    <property type="component" value="Unassembled WGS sequence"/>
</dbReference>
<protein>
    <submittedName>
        <fullName evidence="1">Uncharacterized protein</fullName>
    </submittedName>
</protein>
<name>A0A532UU55_UNCL8</name>
<dbReference type="EMBL" id="NJBN01000010">
    <property type="protein sequence ID" value="TKJ38451.1"/>
    <property type="molecule type" value="Genomic_DNA"/>
</dbReference>
<accession>A0A532UU55</accession>
<proteinExistence type="predicted"/>
<reference evidence="1 2" key="1">
    <citation type="submission" date="2017-06" db="EMBL/GenBank/DDBJ databases">
        <title>Novel microbial phyla capable of carbon fixation and sulfur reduction in deep-sea sediments.</title>
        <authorList>
            <person name="Huang J."/>
            <person name="Baker B."/>
            <person name="Wang Y."/>
        </authorList>
    </citation>
    <scope>NUCLEOTIDE SEQUENCE [LARGE SCALE GENOMIC DNA]</scope>
    <source>
        <strain evidence="1">B3_LCP</strain>
    </source>
</reference>
<evidence type="ECO:0000313" key="1">
    <source>
        <dbReference type="EMBL" id="TKJ38451.1"/>
    </source>
</evidence>
<gene>
    <name evidence="1" type="ORF">CEE37_13110</name>
</gene>
<evidence type="ECO:0000313" key="2">
    <source>
        <dbReference type="Proteomes" id="UP000319619"/>
    </source>
</evidence>